<organism evidence="2 3">
    <name type="scientific">Cryptosporangium arvum DSM 44712</name>
    <dbReference type="NCBI Taxonomy" id="927661"/>
    <lineage>
        <taxon>Bacteria</taxon>
        <taxon>Bacillati</taxon>
        <taxon>Actinomycetota</taxon>
        <taxon>Actinomycetes</taxon>
        <taxon>Cryptosporangiales</taxon>
        <taxon>Cryptosporangiaceae</taxon>
        <taxon>Cryptosporangium</taxon>
    </lineage>
</organism>
<feature type="compositionally biased region" description="Basic and acidic residues" evidence="1">
    <location>
        <begin position="119"/>
        <end position="130"/>
    </location>
</feature>
<proteinExistence type="predicted"/>
<name>A0A010YVS6_9ACTN</name>
<feature type="region of interest" description="Disordered" evidence="1">
    <location>
        <begin position="1"/>
        <end position="147"/>
    </location>
</feature>
<evidence type="ECO:0000313" key="3">
    <source>
        <dbReference type="Proteomes" id="UP000021053"/>
    </source>
</evidence>
<dbReference type="HOGENOM" id="CLU_1056544_0_0_11"/>
<sequence>MASGSGCADVHVPCAPSPKTTSKRAPRRRVGLPACPRRTSPAFALQRANTRPAANGRSNRPRMPVLVVRNPPYPMAPMSGGRSDGTAARAAEETRPPADAALASWLPVRPGLRSNRGRGQLEQRRPDARHAPVNSVDPKNGKAGPLGGDPACRCGWSGWRDSNPRPLRPERGRRSPHSLAGRVMAGGRMWTAVNERVWPTLTAAARSQFTPNLGRRECLRRSALKAIVRWAGDPNSRSNVRTIEVSPVAVSSGVRPDWCAWVG</sequence>
<dbReference type="AlphaFoldDB" id="A0A010YVS6"/>
<feature type="compositionally biased region" description="Basic residues" evidence="1">
    <location>
        <begin position="21"/>
        <end position="30"/>
    </location>
</feature>
<gene>
    <name evidence="2" type="ORF">CryarDRAFT_0263</name>
</gene>
<accession>A0A010YVS6</accession>
<reference evidence="2 3" key="1">
    <citation type="submission" date="2013-07" db="EMBL/GenBank/DDBJ databases">
        <authorList>
            <consortium name="DOE Joint Genome Institute"/>
            <person name="Eisen J."/>
            <person name="Huntemann M."/>
            <person name="Han J."/>
            <person name="Chen A."/>
            <person name="Kyrpides N."/>
            <person name="Mavromatis K."/>
            <person name="Markowitz V."/>
            <person name="Palaniappan K."/>
            <person name="Ivanova N."/>
            <person name="Schaumberg A."/>
            <person name="Pati A."/>
            <person name="Liolios K."/>
            <person name="Nordberg H.P."/>
            <person name="Cantor M.N."/>
            <person name="Hua S.X."/>
            <person name="Woyke T."/>
        </authorList>
    </citation>
    <scope>NUCLEOTIDE SEQUENCE [LARGE SCALE GENOMIC DNA]</scope>
    <source>
        <strain evidence="2 3">DSM 44712</strain>
    </source>
</reference>
<protein>
    <submittedName>
        <fullName evidence="2">Uncharacterized protein</fullName>
    </submittedName>
</protein>
<dbReference type="EMBL" id="JFBT01000001">
    <property type="protein sequence ID" value="EXG79233.1"/>
    <property type="molecule type" value="Genomic_DNA"/>
</dbReference>
<comment type="caution">
    <text evidence="2">The sequence shown here is derived from an EMBL/GenBank/DDBJ whole genome shotgun (WGS) entry which is preliminary data.</text>
</comment>
<evidence type="ECO:0000256" key="1">
    <source>
        <dbReference type="SAM" id="MobiDB-lite"/>
    </source>
</evidence>
<dbReference type="Proteomes" id="UP000021053">
    <property type="component" value="Unassembled WGS sequence"/>
</dbReference>
<keyword evidence="3" id="KW-1185">Reference proteome</keyword>
<evidence type="ECO:0000313" key="2">
    <source>
        <dbReference type="EMBL" id="EXG79233.1"/>
    </source>
</evidence>